<organism evidence="4 5">
    <name type="scientific">Streptosporangium oxazolinicum</name>
    <dbReference type="NCBI Taxonomy" id="909287"/>
    <lineage>
        <taxon>Bacteria</taxon>
        <taxon>Bacillati</taxon>
        <taxon>Actinomycetota</taxon>
        <taxon>Actinomycetes</taxon>
        <taxon>Streptosporangiales</taxon>
        <taxon>Streptosporangiaceae</taxon>
        <taxon>Streptosporangium</taxon>
    </lineage>
</organism>
<dbReference type="EMBL" id="BAABAQ010000001">
    <property type="protein sequence ID" value="GAA4182619.1"/>
    <property type="molecule type" value="Genomic_DNA"/>
</dbReference>
<comment type="caution">
    <text evidence="4">The sequence shown here is derived from an EMBL/GenBank/DDBJ whole genome shotgun (WGS) entry which is preliminary data.</text>
</comment>
<evidence type="ECO:0000259" key="1">
    <source>
        <dbReference type="Pfam" id="PF12476"/>
    </source>
</evidence>
<gene>
    <name evidence="4" type="ORF">GCM10022252_08810</name>
</gene>
<dbReference type="Pfam" id="PF12476">
    <property type="entry name" value="DUF3696"/>
    <property type="match status" value="1"/>
</dbReference>
<sequence length="383" mass="41897">MINKLSITNFKVFTSAEISLGKYTLLSGLNSSGKSTALQALALLRQAKDEGLLHHPEDHEKGLSGIPLNGDLITLGRGQDVLNEYFAGAAGSEPKIGFELHAGDVSQNWWVGYGRENDLLPIVDTNSTEIENLDTEKLFTIFNPGFQYLTADRITPAVTFPRSHEMAVRKGFLGIHGEYTIDFLRAMQDEPVSNSVLHHHAATSSRLLDQVIAWMQVICPGVRLQTSTIEGTDLIRLGFQFSRANEPSSRYYRPTNVGFGLTYVLPTVVACLSALPGSMILLENPEAHVHPRGQTALARLTCAAAAAGAQVIVETHSDHILNGVRLSVKEALLAPHDVALHYFQRGPQGVEDIMPAVGQDGMLSSWPSGFFDEWDRSLDELLD</sequence>
<dbReference type="RefSeq" id="WP_344915156.1">
    <property type="nucleotide sequence ID" value="NZ_BAABAQ010000001.1"/>
</dbReference>
<dbReference type="InterPro" id="IPR027417">
    <property type="entry name" value="P-loop_NTPase"/>
</dbReference>
<reference evidence="5" key="1">
    <citation type="journal article" date="2019" name="Int. J. Syst. Evol. Microbiol.">
        <title>The Global Catalogue of Microorganisms (GCM) 10K type strain sequencing project: providing services to taxonomists for standard genome sequencing and annotation.</title>
        <authorList>
            <consortium name="The Broad Institute Genomics Platform"/>
            <consortium name="The Broad Institute Genome Sequencing Center for Infectious Disease"/>
            <person name="Wu L."/>
            <person name="Ma J."/>
        </authorList>
    </citation>
    <scope>NUCLEOTIDE SEQUENCE [LARGE SCALE GENOMIC DNA]</scope>
    <source>
        <strain evidence="5">JCM 17388</strain>
    </source>
</reference>
<dbReference type="Gene3D" id="3.40.50.300">
    <property type="entry name" value="P-loop containing nucleotide triphosphate hydrolases"/>
    <property type="match status" value="1"/>
</dbReference>
<keyword evidence="5" id="KW-1185">Reference proteome</keyword>
<dbReference type="SUPFAM" id="SSF52540">
    <property type="entry name" value="P-loop containing nucleoside triphosphate hydrolases"/>
    <property type="match status" value="1"/>
</dbReference>
<accession>A0ABP8AES4</accession>
<dbReference type="InterPro" id="IPR022532">
    <property type="entry name" value="DUF3696"/>
</dbReference>
<dbReference type="Pfam" id="PF13304">
    <property type="entry name" value="AAA_21"/>
    <property type="match status" value="1"/>
</dbReference>
<proteinExistence type="predicted"/>
<dbReference type="InterPro" id="IPR041685">
    <property type="entry name" value="AAA_GajA/Old/RecF-like"/>
</dbReference>
<name>A0ABP8AES4_9ACTN</name>
<feature type="domain" description="Endonuclease GajA/Old nuclease/RecF-like AAA" evidence="2">
    <location>
        <begin position="1"/>
        <end position="48"/>
    </location>
</feature>
<dbReference type="InterPro" id="IPR051396">
    <property type="entry name" value="Bact_Antivir_Def_Nuclease"/>
</dbReference>
<dbReference type="Pfam" id="PF13175">
    <property type="entry name" value="AAA_15"/>
    <property type="match status" value="1"/>
</dbReference>
<dbReference type="Proteomes" id="UP001501251">
    <property type="component" value="Unassembled WGS sequence"/>
</dbReference>
<feature type="domain" description="DUF3696" evidence="1">
    <location>
        <begin position="334"/>
        <end position="381"/>
    </location>
</feature>
<evidence type="ECO:0000313" key="4">
    <source>
        <dbReference type="EMBL" id="GAA4182619.1"/>
    </source>
</evidence>
<feature type="domain" description="ATPase AAA-type core" evidence="3">
    <location>
        <begin position="250"/>
        <end position="322"/>
    </location>
</feature>
<dbReference type="InterPro" id="IPR003959">
    <property type="entry name" value="ATPase_AAA_core"/>
</dbReference>
<evidence type="ECO:0000259" key="2">
    <source>
        <dbReference type="Pfam" id="PF13175"/>
    </source>
</evidence>
<evidence type="ECO:0000259" key="3">
    <source>
        <dbReference type="Pfam" id="PF13304"/>
    </source>
</evidence>
<dbReference type="PANTHER" id="PTHR43581:SF2">
    <property type="entry name" value="EXCINUCLEASE ATPASE SUBUNIT"/>
    <property type="match status" value="1"/>
</dbReference>
<dbReference type="InterPro" id="IPR014592">
    <property type="entry name" value="P-loop_UCP034888"/>
</dbReference>
<dbReference type="PIRSF" id="PIRSF034888">
    <property type="entry name" value="P-loop_UCP034888"/>
    <property type="match status" value="1"/>
</dbReference>
<dbReference type="PANTHER" id="PTHR43581">
    <property type="entry name" value="ATP/GTP PHOSPHATASE"/>
    <property type="match status" value="1"/>
</dbReference>
<protein>
    <submittedName>
        <fullName evidence="4">DUF3696 domain-containing protein</fullName>
    </submittedName>
</protein>
<evidence type="ECO:0000313" key="5">
    <source>
        <dbReference type="Proteomes" id="UP001501251"/>
    </source>
</evidence>